<proteinExistence type="predicted"/>
<evidence type="ECO:0000313" key="1">
    <source>
        <dbReference type="EMBL" id="CAI2717008.1"/>
    </source>
</evidence>
<dbReference type="RefSeq" id="WP_282009984.1">
    <property type="nucleotide sequence ID" value="NZ_OX336137.1"/>
</dbReference>
<accession>A0ABM9HA33</accession>
<keyword evidence="2" id="KW-1185">Reference proteome</keyword>
<evidence type="ECO:0000313" key="2">
    <source>
        <dbReference type="Proteomes" id="UP001157733"/>
    </source>
</evidence>
<protein>
    <submittedName>
        <fullName evidence="1">Uncharacterized protein</fullName>
    </submittedName>
</protein>
<organism evidence="1 2">
    <name type="scientific">Nitrospina watsonii</name>
    <dbReference type="NCBI Taxonomy" id="1323948"/>
    <lineage>
        <taxon>Bacteria</taxon>
        <taxon>Pseudomonadati</taxon>
        <taxon>Nitrospinota/Tectimicrobiota group</taxon>
        <taxon>Nitrospinota</taxon>
        <taxon>Nitrospinia</taxon>
        <taxon>Nitrospinales</taxon>
        <taxon>Nitrospinaceae</taxon>
        <taxon>Nitrospina</taxon>
    </lineage>
</organism>
<sequence>MSSTENPNPTNLTGEWAQKLVADMDRIGAMSLENARRNVQFLSRGR</sequence>
<name>A0ABM9HA33_9BACT</name>
<dbReference type="Proteomes" id="UP001157733">
    <property type="component" value="Chromosome"/>
</dbReference>
<gene>
    <name evidence="1" type="ORF">NSPWAT_0149</name>
</gene>
<dbReference type="EMBL" id="OX336137">
    <property type="protein sequence ID" value="CAI2717008.1"/>
    <property type="molecule type" value="Genomic_DNA"/>
</dbReference>
<reference evidence="1 2" key="1">
    <citation type="submission" date="2022-09" db="EMBL/GenBank/DDBJ databases">
        <authorList>
            <person name="Kop L."/>
        </authorList>
    </citation>
    <scope>NUCLEOTIDE SEQUENCE [LARGE SCALE GENOMIC DNA]</scope>
    <source>
        <strain evidence="1 2">347</strain>
    </source>
</reference>